<accession>A0A0R3URB2</accession>
<gene>
    <name evidence="2" type="ORF">MCOS_LOCUS10418</name>
</gene>
<evidence type="ECO:0000256" key="1">
    <source>
        <dbReference type="SAM" id="MobiDB-lite"/>
    </source>
</evidence>
<evidence type="ECO:0000313" key="4">
    <source>
        <dbReference type="WBParaSite" id="MCOS_0001041701-mRNA-1"/>
    </source>
</evidence>
<dbReference type="OrthoDB" id="10062030at2759"/>
<dbReference type="EMBL" id="UXSR01006295">
    <property type="protein sequence ID" value="VDD84415.1"/>
    <property type="molecule type" value="Genomic_DNA"/>
</dbReference>
<organism evidence="4">
    <name type="scientific">Mesocestoides corti</name>
    <name type="common">Flatworm</name>
    <dbReference type="NCBI Taxonomy" id="53468"/>
    <lineage>
        <taxon>Eukaryota</taxon>
        <taxon>Metazoa</taxon>
        <taxon>Spiralia</taxon>
        <taxon>Lophotrochozoa</taxon>
        <taxon>Platyhelminthes</taxon>
        <taxon>Cestoda</taxon>
        <taxon>Eucestoda</taxon>
        <taxon>Cyclophyllidea</taxon>
        <taxon>Mesocestoididae</taxon>
        <taxon>Mesocestoides</taxon>
    </lineage>
</organism>
<feature type="compositionally biased region" description="Polar residues" evidence="1">
    <location>
        <begin position="134"/>
        <end position="147"/>
    </location>
</feature>
<feature type="region of interest" description="Disordered" evidence="1">
    <location>
        <begin position="130"/>
        <end position="166"/>
    </location>
</feature>
<dbReference type="WBParaSite" id="MCOS_0001041701-mRNA-1">
    <property type="protein sequence ID" value="MCOS_0001041701-mRNA-1"/>
    <property type="gene ID" value="MCOS_0001041701"/>
</dbReference>
<keyword evidence="3" id="KW-1185">Reference proteome</keyword>
<proteinExistence type="predicted"/>
<sequence>MDDYLRYEEPDCRSRKLMRGLAATASRIASMTGCSGDARYEQLPDKLSQLFGEKGEECQLKLMSRCCRADLVQKSYPGALLESLTKAFVLNGLPAEIGKRHARLLPQSITELERVHSADPDLGINAPPPASDQPCPTQQWRPRTNKFQGPRFRGSGGQWTGKPRGGEGFTRPPVALQLALAHKSQKDYYDKWAHGTPAEEGDLVWMATPNVVSEGRKLRRSWEGLYMVDTVLSETTCGICGLDASPGQGFTIHFNKLKPYVQSMEETDKEP</sequence>
<dbReference type="Proteomes" id="UP000267029">
    <property type="component" value="Unassembled WGS sequence"/>
</dbReference>
<protein>
    <submittedName>
        <fullName evidence="4">Calpain catalytic domain-containing protein</fullName>
    </submittedName>
</protein>
<evidence type="ECO:0000313" key="3">
    <source>
        <dbReference type="Proteomes" id="UP000267029"/>
    </source>
</evidence>
<reference evidence="2 3" key="2">
    <citation type="submission" date="2018-10" db="EMBL/GenBank/DDBJ databases">
        <authorList>
            <consortium name="Pathogen Informatics"/>
        </authorList>
    </citation>
    <scope>NUCLEOTIDE SEQUENCE [LARGE SCALE GENOMIC DNA]</scope>
</reference>
<name>A0A0R3URB2_MESCO</name>
<reference evidence="4" key="1">
    <citation type="submission" date="2017-02" db="UniProtKB">
        <authorList>
            <consortium name="WormBaseParasite"/>
        </authorList>
    </citation>
    <scope>IDENTIFICATION</scope>
</reference>
<evidence type="ECO:0000313" key="2">
    <source>
        <dbReference type="EMBL" id="VDD84415.1"/>
    </source>
</evidence>
<dbReference type="AlphaFoldDB" id="A0A0R3URB2"/>